<organism evidence="1 2">
    <name type="scientific">Fibrella forsythiae</name>
    <dbReference type="NCBI Taxonomy" id="2817061"/>
    <lineage>
        <taxon>Bacteria</taxon>
        <taxon>Pseudomonadati</taxon>
        <taxon>Bacteroidota</taxon>
        <taxon>Cytophagia</taxon>
        <taxon>Cytophagales</taxon>
        <taxon>Spirosomataceae</taxon>
        <taxon>Fibrella</taxon>
    </lineage>
</organism>
<gene>
    <name evidence="1" type="ORF">J2I46_32290</name>
</gene>
<protein>
    <submittedName>
        <fullName evidence="1">Uncharacterized protein</fullName>
    </submittedName>
</protein>
<evidence type="ECO:0000313" key="2">
    <source>
        <dbReference type="Proteomes" id="UP000664628"/>
    </source>
</evidence>
<keyword evidence="2" id="KW-1185">Reference proteome</keyword>
<accession>A0ABS3JVT4</accession>
<evidence type="ECO:0000313" key="1">
    <source>
        <dbReference type="EMBL" id="MBO0953294.1"/>
    </source>
</evidence>
<reference evidence="1 2" key="1">
    <citation type="submission" date="2021-03" db="EMBL/GenBank/DDBJ databases">
        <title>Fibrella sp. HMF5405 genome sequencing and assembly.</title>
        <authorList>
            <person name="Kang H."/>
            <person name="Kim H."/>
            <person name="Bae S."/>
            <person name="Joh K."/>
        </authorList>
    </citation>
    <scope>NUCLEOTIDE SEQUENCE [LARGE SCALE GENOMIC DNA]</scope>
    <source>
        <strain evidence="1 2">HMF5405</strain>
    </source>
</reference>
<sequence>MIPKSTLRNVVLTLGNSTFRLKYSYVTTVSEQQLSQALSRVTGELYPMLVEALA</sequence>
<name>A0ABS3JVT4_9BACT</name>
<dbReference type="EMBL" id="JAFMYW010000031">
    <property type="protein sequence ID" value="MBO0953294.1"/>
    <property type="molecule type" value="Genomic_DNA"/>
</dbReference>
<dbReference type="RefSeq" id="WP_207333246.1">
    <property type="nucleotide sequence ID" value="NZ_JAFMYW010000031.1"/>
</dbReference>
<comment type="caution">
    <text evidence="1">The sequence shown here is derived from an EMBL/GenBank/DDBJ whole genome shotgun (WGS) entry which is preliminary data.</text>
</comment>
<proteinExistence type="predicted"/>
<dbReference type="Proteomes" id="UP000664628">
    <property type="component" value="Unassembled WGS sequence"/>
</dbReference>